<evidence type="ECO:0000256" key="2">
    <source>
        <dbReference type="ARBA" id="ARBA00006787"/>
    </source>
</evidence>
<protein>
    <submittedName>
        <fullName evidence="5">Carotenoid oxygenase family protein</fullName>
    </submittedName>
</protein>
<reference evidence="5 6" key="1">
    <citation type="submission" date="2020-10" db="EMBL/GenBank/DDBJ databases">
        <authorList>
            <person name="Castelo-Branco R."/>
            <person name="Eusebio N."/>
            <person name="Adriana R."/>
            <person name="Vieira A."/>
            <person name="Brugerolle De Fraissinette N."/>
            <person name="Rezende De Castro R."/>
            <person name="Schneider M.P."/>
            <person name="Vasconcelos V."/>
            <person name="Leao P.N."/>
        </authorList>
    </citation>
    <scope>NUCLEOTIDE SEQUENCE [LARGE SCALE GENOMIC DNA]</scope>
    <source>
        <strain evidence="5 6">LEGE 00250</strain>
    </source>
</reference>
<proteinExistence type="inferred from homology"/>
<dbReference type="PANTHER" id="PTHR10543">
    <property type="entry name" value="BETA-CAROTENE DIOXYGENASE"/>
    <property type="match status" value="1"/>
</dbReference>
<evidence type="ECO:0000313" key="6">
    <source>
        <dbReference type="Proteomes" id="UP000606776"/>
    </source>
</evidence>
<accession>A0ABR9VBA1</accession>
<keyword evidence="6" id="KW-1185">Reference proteome</keyword>
<name>A0ABR9VBA1_9CYAN</name>
<comment type="caution">
    <text evidence="5">The sequence shown here is derived from an EMBL/GenBank/DDBJ whole genome shotgun (WGS) entry which is preliminary data.</text>
</comment>
<organism evidence="5 6">
    <name type="scientific">Sphaerospermopsis aphanizomenoides LEGE 00250</name>
    <dbReference type="NCBI Taxonomy" id="2777972"/>
    <lineage>
        <taxon>Bacteria</taxon>
        <taxon>Bacillati</taxon>
        <taxon>Cyanobacteriota</taxon>
        <taxon>Cyanophyceae</taxon>
        <taxon>Nostocales</taxon>
        <taxon>Aphanizomenonaceae</taxon>
        <taxon>Sphaerospermopsis</taxon>
        <taxon>Sphaerospermopsis aphanizomenoides</taxon>
    </lineage>
</organism>
<evidence type="ECO:0000256" key="4">
    <source>
        <dbReference type="ARBA" id="ARBA00023004"/>
    </source>
</evidence>
<evidence type="ECO:0000313" key="5">
    <source>
        <dbReference type="EMBL" id="MBE9235764.1"/>
    </source>
</evidence>
<keyword evidence="3" id="KW-0479">Metal-binding</keyword>
<dbReference type="InterPro" id="IPR004294">
    <property type="entry name" value="Carotenoid_Oase"/>
</dbReference>
<dbReference type="PANTHER" id="PTHR10543:SF142">
    <property type="entry name" value="OS06G0162550 PROTEIN"/>
    <property type="match status" value="1"/>
</dbReference>
<comment type="cofactor">
    <cofactor evidence="1">
        <name>Fe(2+)</name>
        <dbReference type="ChEBI" id="CHEBI:29033"/>
    </cofactor>
</comment>
<keyword evidence="4" id="KW-0408">Iron</keyword>
<sequence length="467" mass="52533">MTTTLVNPYLDGNFAPVSQEITAETLKVIGELPPDLSGMFVRNGPNPQHSPIGQYHWFDGDGMLHGVEITNGKAIYRNRYVRTRGWNIENQVGKAVWSGLLEPPQMDNPYGPGKNTANTALVWHAGQFLALWEGGSPHNIQLPELQTIGEYTYNHKLTSPFTAHPKVDPVTGEMMFFGYSFAPPYLQYGVVSAQGEILQTVPIELPIGVMMHDFAITENYTIFMDLPLTFSVERMQRGEPMMMFESDRPSRFGILPRHGDNSNIRWFEGPSCYVFHTMNAYETEDEIILIACRMSSTTVLETNISTNDPTANIPLLHRWRFHLKTGTVTEEKLDDVPTEFPRVNENLLGRKTQYGYAGKMANSLMPLFDGVIKYNFQDGKTQTHEFGEGRYGGETVFAPCLNTTTNATTEDDGWLVTFVYDENSQTSELVVINAQDITSEPVARVIIPQRVPYGFHGAWISAVQLNR</sequence>
<evidence type="ECO:0000256" key="1">
    <source>
        <dbReference type="ARBA" id="ARBA00001954"/>
    </source>
</evidence>
<comment type="similarity">
    <text evidence="2">Belongs to the carotenoid oxygenase family.</text>
</comment>
<dbReference type="EMBL" id="JADEWB010000024">
    <property type="protein sequence ID" value="MBE9235764.1"/>
    <property type="molecule type" value="Genomic_DNA"/>
</dbReference>
<evidence type="ECO:0000256" key="3">
    <source>
        <dbReference type="ARBA" id="ARBA00022723"/>
    </source>
</evidence>
<dbReference type="Pfam" id="PF03055">
    <property type="entry name" value="RPE65"/>
    <property type="match status" value="1"/>
</dbReference>
<gene>
    <name evidence="5" type="ORF">IQ227_06860</name>
</gene>
<dbReference type="Proteomes" id="UP000606776">
    <property type="component" value="Unassembled WGS sequence"/>
</dbReference>
<dbReference type="RefSeq" id="WP_193942279.1">
    <property type="nucleotide sequence ID" value="NZ_JADEWB010000024.1"/>
</dbReference>